<name>A0A9P9R7U8_FUSRE</name>
<keyword evidence="4" id="KW-1185">Reference proteome</keyword>
<comment type="caution">
    <text evidence="3">The sequence shown here is derived from an EMBL/GenBank/DDBJ whole genome shotgun (WGS) entry which is preliminary data.</text>
</comment>
<evidence type="ECO:0000256" key="1">
    <source>
        <dbReference type="SAM" id="MobiDB-lite"/>
    </source>
</evidence>
<evidence type="ECO:0000259" key="2">
    <source>
        <dbReference type="Pfam" id="PF25534"/>
    </source>
</evidence>
<dbReference type="OrthoDB" id="3364132at2759"/>
<feature type="region of interest" description="Disordered" evidence="1">
    <location>
        <begin position="281"/>
        <end position="301"/>
    </location>
</feature>
<protein>
    <recommendedName>
        <fullName evidence="2">DUF7918 domain-containing protein</fullName>
    </recommendedName>
</protein>
<reference evidence="3" key="1">
    <citation type="journal article" date="2021" name="Nat. Commun.">
        <title>Genetic determinants of endophytism in the Arabidopsis root mycobiome.</title>
        <authorList>
            <person name="Mesny F."/>
            <person name="Miyauchi S."/>
            <person name="Thiergart T."/>
            <person name="Pickel B."/>
            <person name="Atanasova L."/>
            <person name="Karlsson M."/>
            <person name="Huettel B."/>
            <person name="Barry K.W."/>
            <person name="Haridas S."/>
            <person name="Chen C."/>
            <person name="Bauer D."/>
            <person name="Andreopoulos W."/>
            <person name="Pangilinan J."/>
            <person name="LaButti K."/>
            <person name="Riley R."/>
            <person name="Lipzen A."/>
            <person name="Clum A."/>
            <person name="Drula E."/>
            <person name="Henrissat B."/>
            <person name="Kohler A."/>
            <person name="Grigoriev I.V."/>
            <person name="Martin F.M."/>
            <person name="Hacquard S."/>
        </authorList>
    </citation>
    <scope>NUCLEOTIDE SEQUENCE</scope>
    <source>
        <strain evidence="3">MPI-CAGE-AT-0023</strain>
    </source>
</reference>
<dbReference type="Proteomes" id="UP000720189">
    <property type="component" value="Unassembled WGS sequence"/>
</dbReference>
<dbReference type="PANTHER" id="PTHR36223">
    <property type="entry name" value="BETA-LACTAMASE-TYPE TRANSPEPTIDASE FOLD DOMAIN CONTAINING PROTEIN"/>
    <property type="match status" value="1"/>
</dbReference>
<feature type="compositionally biased region" description="Basic and acidic residues" evidence="1">
    <location>
        <begin position="281"/>
        <end position="295"/>
    </location>
</feature>
<feature type="region of interest" description="Disordered" evidence="1">
    <location>
        <begin position="239"/>
        <end position="258"/>
    </location>
</feature>
<dbReference type="EMBL" id="JAGMUX010000001">
    <property type="protein sequence ID" value="KAH7269541.1"/>
    <property type="molecule type" value="Genomic_DNA"/>
</dbReference>
<evidence type="ECO:0000313" key="3">
    <source>
        <dbReference type="EMBL" id="KAH7269541.1"/>
    </source>
</evidence>
<dbReference type="AlphaFoldDB" id="A0A9P9R7U8"/>
<accession>A0A9P9R7U8</accession>
<feature type="compositionally biased region" description="Polar residues" evidence="1">
    <location>
        <begin position="241"/>
        <end position="252"/>
    </location>
</feature>
<organism evidence="3 4">
    <name type="scientific">Fusarium redolens</name>
    <dbReference type="NCBI Taxonomy" id="48865"/>
    <lineage>
        <taxon>Eukaryota</taxon>
        <taxon>Fungi</taxon>
        <taxon>Dikarya</taxon>
        <taxon>Ascomycota</taxon>
        <taxon>Pezizomycotina</taxon>
        <taxon>Sordariomycetes</taxon>
        <taxon>Hypocreomycetidae</taxon>
        <taxon>Hypocreales</taxon>
        <taxon>Nectriaceae</taxon>
        <taxon>Fusarium</taxon>
        <taxon>Fusarium redolens species complex</taxon>
    </lineage>
</organism>
<evidence type="ECO:0000313" key="4">
    <source>
        <dbReference type="Proteomes" id="UP000720189"/>
    </source>
</evidence>
<dbReference type="InterPro" id="IPR057678">
    <property type="entry name" value="DUF7918"/>
</dbReference>
<feature type="domain" description="DUF7918" evidence="2">
    <location>
        <begin position="10"/>
        <end position="241"/>
    </location>
</feature>
<dbReference type="Pfam" id="PF25534">
    <property type="entry name" value="DUF7918"/>
    <property type="match status" value="1"/>
</dbReference>
<dbReference type="RefSeq" id="XP_046056309.1">
    <property type="nucleotide sequence ID" value="XM_046184899.1"/>
</dbReference>
<sequence length="316" mass="36027">MAVLDEVPHVTTRIRVAGELATEYDPLDGQETVVSLDKEGSKIPAKTCYIESKSGAEFVIDITVSDKYQFPYSHDSFIAHVYIDGQWMTARRIKTLLFPGRPRTVAISSAEFLAEEQRREAVVSKFIFAPVTKTSDHTSDDRLKSDIKRAETLGTIHLRLETGRCEGTMHWEPPSWHGGREVKLAEKALKGKAISHATSLAETTEKPSTYSLDIRDKRLVGEIFFRYRSYPLQHEMIIPRTPSSKPSATTSLDENELSHLSERDIRRLALERLHDTQVKDEFSQVKREAEEDPRTPRQWKFVRLEDGKEAVDLTDD</sequence>
<gene>
    <name evidence="3" type="ORF">BKA55DRAFT_14178</name>
</gene>
<dbReference type="GeneID" id="70214853"/>
<proteinExistence type="predicted"/>
<dbReference type="PANTHER" id="PTHR36223:SF1">
    <property type="entry name" value="TRANSCRIPTION ELONGATION FACTOR EAF N-TERMINAL DOMAIN-CONTAINING PROTEIN"/>
    <property type="match status" value="1"/>
</dbReference>